<dbReference type="SUPFAM" id="SSF82866">
    <property type="entry name" value="Multidrug efflux transporter AcrB transmembrane domain"/>
    <property type="match status" value="1"/>
</dbReference>
<keyword evidence="1" id="KW-1133">Transmembrane helix</keyword>
<feature type="transmembrane region" description="Helical" evidence="1">
    <location>
        <begin position="64"/>
        <end position="87"/>
    </location>
</feature>
<sequence>VNNAIVLVDYINQLRERGLEKSRAILEAGQTRLRPILMTTMTTVLGLLPMALGLGDGAEIRTPMAITVIVGLLSSTLLTLVVIPVVYDLVSAIKKEDEAKESPSAGAAVHV</sequence>
<dbReference type="PANTHER" id="PTHR32063">
    <property type="match status" value="1"/>
</dbReference>
<evidence type="ECO:0000256" key="1">
    <source>
        <dbReference type="SAM" id="Phobius"/>
    </source>
</evidence>
<keyword evidence="1" id="KW-0472">Membrane</keyword>
<dbReference type="EMBL" id="DRLI01000281">
    <property type="protein sequence ID" value="HHM02811.1"/>
    <property type="molecule type" value="Genomic_DNA"/>
</dbReference>
<dbReference type="Pfam" id="PF00873">
    <property type="entry name" value="ACR_tran"/>
    <property type="match status" value="1"/>
</dbReference>
<accession>A0A7V5RQC5</accession>
<reference evidence="2" key="1">
    <citation type="journal article" date="2020" name="mSystems">
        <title>Genome- and Community-Level Interaction Insights into Carbon Utilization and Element Cycling Functions of Hydrothermarchaeota in Hydrothermal Sediment.</title>
        <authorList>
            <person name="Zhou Z."/>
            <person name="Liu Y."/>
            <person name="Xu W."/>
            <person name="Pan J."/>
            <person name="Luo Z.H."/>
            <person name="Li M."/>
        </authorList>
    </citation>
    <scope>NUCLEOTIDE SEQUENCE [LARGE SCALE GENOMIC DNA]</scope>
    <source>
        <strain evidence="2">HyVt-460</strain>
    </source>
</reference>
<dbReference type="GO" id="GO:0005886">
    <property type="term" value="C:plasma membrane"/>
    <property type="evidence" value="ECO:0007669"/>
    <property type="project" value="TreeGrafter"/>
</dbReference>
<proteinExistence type="predicted"/>
<dbReference type="AlphaFoldDB" id="A0A7V5RQC5"/>
<evidence type="ECO:0000313" key="2">
    <source>
        <dbReference type="EMBL" id="HHM02811.1"/>
    </source>
</evidence>
<protein>
    <submittedName>
        <fullName evidence="2">Efflux RND transporter permease subunit</fullName>
    </submittedName>
</protein>
<gene>
    <name evidence="2" type="ORF">ENJ15_07330</name>
</gene>
<dbReference type="PANTHER" id="PTHR32063:SF0">
    <property type="entry name" value="SWARMING MOTILITY PROTEIN SWRC"/>
    <property type="match status" value="1"/>
</dbReference>
<dbReference type="InterPro" id="IPR001036">
    <property type="entry name" value="Acrflvin-R"/>
</dbReference>
<comment type="caution">
    <text evidence="2">The sequence shown here is derived from an EMBL/GenBank/DDBJ whole genome shotgun (WGS) entry which is preliminary data.</text>
</comment>
<organism evidence="2">
    <name type="scientific">Caldithrix abyssi</name>
    <dbReference type="NCBI Taxonomy" id="187145"/>
    <lineage>
        <taxon>Bacteria</taxon>
        <taxon>Pseudomonadati</taxon>
        <taxon>Calditrichota</taxon>
        <taxon>Calditrichia</taxon>
        <taxon>Calditrichales</taxon>
        <taxon>Calditrichaceae</taxon>
        <taxon>Caldithrix</taxon>
    </lineage>
</organism>
<dbReference type="Gene3D" id="1.20.1640.10">
    <property type="entry name" value="Multidrug efflux transporter AcrB transmembrane domain"/>
    <property type="match status" value="1"/>
</dbReference>
<dbReference type="GO" id="GO:0042910">
    <property type="term" value="F:xenobiotic transmembrane transporter activity"/>
    <property type="evidence" value="ECO:0007669"/>
    <property type="project" value="TreeGrafter"/>
</dbReference>
<name>A0A7V5RQC5_CALAY</name>
<feature type="non-terminal residue" evidence="2">
    <location>
        <position position="1"/>
    </location>
</feature>
<dbReference type="Proteomes" id="UP000885771">
    <property type="component" value="Unassembled WGS sequence"/>
</dbReference>
<keyword evidence="1" id="KW-0812">Transmembrane</keyword>
<feature type="transmembrane region" description="Helical" evidence="1">
    <location>
        <begin position="33"/>
        <end position="52"/>
    </location>
</feature>